<proteinExistence type="predicted"/>
<organism evidence="1 2">
    <name type="scientific">Cryptolaemus montrouzieri</name>
    <dbReference type="NCBI Taxonomy" id="559131"/>
    <lineage>
        <taxon>Eukaryota</taxon>
        <taxon>Metazoa</taxon>
        <taxon>Ecdysozoa</taxon>
        <taxon>Arthropoda</taxon>
        <taxon>Hexapoda</taxon>
        <taxon>Insecta</taxon>
        <taxon>Pterygota</taxon>
        <taxon>Neoptera</taxon>
        <taxon>Endopterygota</taxon>
        <taxon>Coleoptera</taxon>
        <taxon>Polyphaga</taxon>
        <taxon>Cucujiformia</taxon>
        <taxon>Coccinelloidea</taxon>
        <taxon>Coccinellidae</taxon>
        <taxon>Scymninae</taxon>
        <taxon>Scymnini</taxon>
        <taxon>Cryptolaemus</taxon>
    </lineage>
</organism>
<keyword evidence="2" id="KW-1185">Reference proteome</keyword>
<dbReference type="EMBL" id="JABFTP020000021">
    <property type="protein sequence ID" value="KAL3269390.1"/>
    <property type="molecule type" value="Genomic_DNA"/>
</dbReference>
<protein>
    <submittedName>
        <fullName evidence="1">Uncharacterized protein</fullName>
    </submittedName>
</protein>
<evidence type="ECO:0000313" key="2">
    <source>
        <dbReference type="Proteomes" id="UP001516400"/>
    </source>
</evidence>
<dbReference type="AlphaFoldDB" id="A0ABD2MT15"/>
<reference evidence="1 2" key="1">
    <citation type="journal article" date="2021" name="BMC Biol.">
        <title>Horizontally acquired antibacterial genes associated with adaptive radiation of ladybird beetles.</title>
        <authorList>
            <person name="Li H.S."/>
            <person name="Tang X.F."/>
            <person name="Huang Y.H."/>
            <person name="Xu Z.Y."/>
            <person name="Chen M.L."/>
            <person name="Du X.Y."/>
            <person name="Qiu B.Y."/>
            <person name="Chen P.T."/>
            <person name="Zhang W."/>
            <person name="Slipinski A."/>
            <person name="Escalona H.E."/>
            <person name="Waterhouse R.M."/>
            <person name="Zwick A."/>
            <person name="Pang H."/>
        </authorList>
    </citation>
    <scope>NUCLEOTIDE SEQUENCE [LARGE SCALE GENOMIC DNA]</scope>
    <source>
        <strain evidence="1">SYSU2018</strain>
    </source>
</reference>
<sequence>KQKKLHLQNYMQKQAYSAKALWSYLNDILCNNNNSKSQTAVQQLEKNGHMLERNKAIAQAFNDYSSGVGQEYPDTSEQPENDRFLDDTIFLLPTN</sequence>
<comment type="caution">
    <text evidence="1">The sequence shown here is derived from an EMBL/GenBank/DDBJ whole genome shotgun (WGS) entry which is preliminary data.</text>
</comment>
<name>A0ABD2MT15_9CUCU</name>
<accession>A0ABD2MT15</accession>
<feature type="non-terminal residue" evidence="1">
    <location>
        <position position="1"/>
    </location>
</feature>
<dbReference type="Proteomes" id="UP001516400">
    <property type="component" value="Unassembled WGS sequence"/>
</dbReference>
<gene>
    <name evidence="1" type="ORF">HHI36_008460</name>
</gene>
<evidence type="ECO:0000313" key="1">
    <source>
        <dbReference type="EMBL" id="KAL3269390.1"/>
    </source>
</evidence>